<evidence type="ECO:0000256" key="20">
    <source>
        <dbReference type="SAM" id="Coils"/>
    </source>
</evidence>
<keyword evidence="8" id="KW-0949">S-adenosyl-L-methionine</keyword>
<keyword evidence="9" id="KW-0479">Metal-binding</keyword>
<keyword evidence="6" id="KW-0132">Cell division</keyword>
<evidence type="ECO:0000256" key="19">
    <source>
        <dbReference type="ARBA" id="ARBA00049087"/>
    </source>
</evidence>
<evidence type="ECO:0000256" key="11">
    <source>
        <dbReference type="ARBA" id="ARBA00022776"/>
    </source>
</evidence>
<keyword evidence="3" id="KW-0158">Chromosome</keyword>
<keyword evidence="20" id="KW-0175">Coiled coil</keyword>
<dbReference type="Pfam" id="PF13771">
    <property type="entry name" value="zf-HC5HC2H"/>
    <property type="match status" value="1"/>
</dbReference>
<feature type="coiled-coil region" evidence="20">
    <location>
        <begin position="769"/>
        <end position="806"/>
    </location>
</feature>
<dbReference type="PROSITE" id="PS50867">
    <property type="entry name" value="PRE_SET"/>
    <property type="match status" value="1"/>
</dbReference>
<dbReference type="InterPro" id="IPR001739">
    <property type="entry name" value="Methyl_CpG_DNA-bd"/>
</dbReference>
<evidence type="ECO:0000259" key="24">
    <source>
        <dbReference type="PROSITE" id="PS50982"/>
    </source>
</evidence>
<dbReference type="Gene3D" id="2.170.270.10">
    <property type="entry name" value="SET domain"/>
    <property type="match status" value="1"/>
</dbReference>
<evidence type="ECO:0000256" key="16">
    <source>
        <dbReference type="ARBA" id="ARBA00039052"/>
    </source>
</evidence>
<accession>A0ABM4L1F9</accession>
<evidence type="ECO:0000313" key="27">
    <source>
        <dbReference type="RefSeq" id="XP_070434278.1"/>
    </source>
</evidence>
<keyword evidence="4" id="KW-0217">Developmental protein</keyword>
<keyword evidence="5" id="KW-0489">Methyltransferase</keyword>
<evidence type="ECO:0000256" key="18">
    <source>
        <dbReference type="ARBA" id="ARBA00042995"/>
    </source>
</evidence>
<evidence type="ECO:0000256" key="12">
    <source>
        <dbReference type="ARBA" id="ARBA00022833"/>
    </source>
</evidence>
<evidence type="ECO:0000256" key="10">
    <source>
        <dbReference type="ARBA" id="ARBA00022771"/>
    </source>
</evidence>
<evidence type="ECO:0000256" key="15">
    <source>
        <dbReference type="ARBA" id="ARBA00023306"/>
    </source>
</evidence>
<evidence type="ECO:0000259" key="25">
    <source>
        <dbReference type="PROSITE" id="PS51805"/>
    </source>
</evidence>
<dbReference type="PANTHER" id="PTHR46024">
    <property type="entry name" value="HISTONE-LYSINE N-METHYLTRANSFERASE EGGLESS"/>
    <property type="match status" value="1"/>
</dbReference>
<feature type="domain" description="Pre-SET" evidence="23">
    <location>
        <begin position="279"/>
        <end position="352"/>
    </location>
</feature>
<dbReference type="PROSITE" id="PS50982">
    <property type="entry name" value="MBD"/>
    <property type="match status" value="1"/>
</dbReference>
<evidence type="ECO:0000256" key="1">
    <source>
        <dbReference type="ARBA" id="ARBA00004123"/>
    </source>
</evidence>
<dbReference type="RefSeq" id="XP_070434278.1">
    <property type="nucleotide sequence ID" value="XM_070578177.1"/>
</dbReference>
<evidence type="ECO:0000256" key="4">
    <source>
        <dbReference type="ARBA" id="ARBA00022473"/>
    </source>
</evidence>
<dbReference type="SMART" id="SM00391">
    <property type="entry name" value="MBD"/>
    <property type="match status" value="1"/>
</dbReference>
<evidence type="ECO:0000259" key="22">
    <source>
        <dbReference type="PROSITE" id="PS50280"/>
    </source>
</evidence>
<feature type="region of interest" description="Disordered" evidence="21">
    <location>
        <begin position="440"/>
        <end position="459"/>
    </location>
</feature>
<keyword evidence="26" id="KW-1185">Reference proteome</keyword>
<evidence type="ECO:0000256" key="14">
    <source>
        <dbReference type="ARBA" id="ARBA00023242"/>
    </source>
</evidence>
<evidence type="ECO:0000256" key="8">
    <source>
        <dbReference type="ARBA" id="ARBA00022691"/>
    </source>
</evidence>
<dbReference type="Proteomes" id="UP001652662">
    <property type="component" value="Chromosome 16"/>
</dbReference>
<evidence type="ECO:0000256" key="9">
    <source>
        <dbReference type="ARBA" id="ARBA00022723"/>
    </source>
</evidence>
<feature type="domain" description="SET" evidence="22">
    <location>
        <begin position="355"/>
        <end position="518"/>
    </location>
</feature>
<dbReference type="InterPro" id="IPR007728">
    <property type="entry name" value="Pre-SET_dom"/>
</dbReference>
<feature type="domain" description="PHD-type" evidence="25">
    <location>
        <begin position="533"/>
        <end position="651"/>
    </location>
</feature>
<keyword evidence="13" id="KW-0156">Chromatin regulator</keyword>
<dbReference type="InterPro" id="IPR034732">
    <property type="entry name" value="EPHD"/>
</dbReference>
<evidence type="ECO:0000259" key="23">
    <source>
        <dbReference type="PROSITE" id="PS50867"/>
    </source>
</evidence>
<keyword evidence="7" id="KW-0808">Transferase</keyword>
<sequence>MGERNGDAKTFWMELEDDGKVDFIFEQVQNVLQSLKQKIKDGSATNKEYVQAMILVNEATISKNSTLVKDHTSVTQNEQENKSISLPSTSHEDSFPEYCTFLFPQNKEISPLENRVANFRKKESSSNLSYQSHDCSGACLKKMPLTFKGENPLQLPIKCHFQRRHAKTNSHSSALHVSYKTPCGRSLRNVEEVFRYLLETECNFLFTDNFSFNTYVQLTRNYPKQEEIVSDVDISNGVESVPISFCNEIDNRKLPLFKYRKTMWPRAYYLNSFSNMFTDSCDCSEGCIDITKCACLQLTARNAKTCPLSSNKITTGYKYKRLQRQIPTGIYECSLLCKCNRQMCQNRVVQHGPQVRLQVFKTEKKGWGVRCLDDIDRGTFVCIYSGRLLSRSNTEKSDAIDENGKEENIMKNMFSKKRKIEVADCEVEVIPLELETHPRSAETETCPPRLSNNLKQPVPEMKCNNTSRIQYHSVIRSPKAKTAFIQRNGEKMGFTSSDFVASEDDGFKPTQVHLNSKAMETKSVFQVTEKMEKRNCALCPKDLECSVMYFARSENIAAHENCLLYSSALVECEDHDSHNADRNFDVKSVKKEIKRGSKLRCKFCGKKGATVGCEVQACLKNYHFFCAKNDNAVLQTDGSQGIYKLFCQVHAPLINTQNADFSGVKRKRGRKRRLPEGIYIQPSEAETFTRLIKQMNEDGRQTDATVKVDFLKKCKEAGLLDDFFEEILDKLHLIQERLMDETTSESEYKEIGTSLLDCRLFEDAFMSFQTEIENKIHQSEERRQQLKEEIELLQDLKQSLSSLQENRSSSTSLSSLSP</sequence>
<dbReference type="InterPro" id="IPR016177">
    <property type="entry name" value="DNA-bd_dom_sf"/>
</dbReference>
<keyword evidence="11" id="KW-0498">Mitosis</keyword>
<dbReference type="SUPFAM" id="SSF82199">
    <property type="entry name" value="SET domain"/>
    <property type="match status" value="1"/>
</dbReference>
<dbReference type="PROSITE" id="PS50280">
    <property type="entry name" value="SET"/>
    <property type="match status" value="1"/>
</dbReference>
<organism evidence="26 27">
    <name type="scientific">Equus przewalskii</name>
    <name type="common">Przewalski's horse</name>
    <name type="synonym">Equus caballus przewalskii</name>
    <dbReference type="NCBI Taxonomy" id="9798"/>
    <lineage>
        <taxon>Eukaryota</taxon>
        <taxon>Metazoa</taxon>
        <taxon>Chordata</taxon>
        <taxon>Craniata</taxon>
        <taxon>Vertebrata</taxon>
        <taxon>Euteleostomi</taxon>
        <taxon>Mammalia</taxon>
        <taxon>Eutheria</taxon>
        <taxon>Laurasiatheria</taxon>
        <taxon>Perissodactyla</taxon>
        <taxon>Equidae</taxon>
        <taxon>Equus</taxon>
    </lineage>
</organism>
<evidence type="ECO:0000256" key="3">
    <source>
        <dbReference type="ARBA" id="ARBA00022454"/>
    </source>
</evidence>
<reference evidence="27" key="1">
    <citation type="submission" date="2025-08" db="UniProtKB">
        <authorList>
            <consortium name="RefSeq"/>
        </authorList>
    </citation>
    <scope>IDENTIFICATION</scope>
    <source>
        <tissue evidence="27">Blood</tissue>
    </source>
</reference>
<evidence type="ECO:0000256" key="13">
    <source>
        <dbReference type="ARBA" id="ARBA00022853"/>
    </source>
</evidence>
<dbReference type="SUPFAM" id="SSF54171">
    <property type="entry name" value="DNA-binding domain"/>
    <property type="match status" value="1"/>
</dbReference>
<keyword evidence="12" id="KW-0862">Zinc</keyword>
<dbReference type="InterPro" id="IPR046341">
    <property type="entry name" value="SET_dom_sf"/>
</dbReference>
<dbReference type="InterPro" id="IPR051516">
    <property type="entry name" value="SETDB_methyltransferase"/>
</dbReference>
<dbReference type="GeneID" id="103563428"/>
<evidence type="ECO:0000256" key="7">
    <source>
        <dbReference type="ARBA" id="ARBA00022679"/>
    </source>
</evidence>
<dbReference type="SMART" id="SM00468">
    <property type="entry name" value="PreSET"/>
    <property type="match status" value="1"/>
</dbReference>
<dbReference type="Pfam" id="PF05033">
    <property type="entry name" value="Pre-SET"/>
    <property type="match status" value="1"/>
</dbReference>
<evidence type="ECO:0000256" key="17">
    <source>
        <dbReference type="ARBA" id="ARBA00040299"/>
    </source>
</evidence>
<dbReference type="CDD" id="cd01395">
    <property type="entry name" value="HMT_MBD"/>
    <property type="match status" value="1"/>
</dbReference>
<dbReference type="InterPro" id="IPR047232">
    <property type="entry name" value="SETDB1/2-like_MBD"/>
</dbReference>
<keyword evidence="14" id="KW-0539">Nucleus</keyword>
<keyword evidence="10" id="KW-0863">Zinc-finger</keyword>
<comment type="subcellular location">
    <subcellularLocation>
        <location evidence="2">Chromosome</location>
    </subcellularLocation>
    <subcellularLocation>
        <location evidence="1">Nucleus</location>
    </subcellularLocation>
</comment>
<dbReference type="PROSITE" id="PS51805">
    <property type="entry name" value="EPHD"/>
    <property type="match status" value="1"/>
</dbReference>
<feature type="domain" description="MBD" evidence="24">
    <location>
        <begin position="145"/>
        <end position="217"/>
    </location>
</feature>
<evidence type="ECO:0000256" key="2">
    <source>
        <dbReference type="ARBA" id="ARBA00004286"/>
    </source>
</evidence>
<evidence type="ECO:0000313" key="26">
    <source>
        <dbReference type="Proteomes" id="UP001652662"/>
    </source>
</evidence>
<protein>
    <recommendedName>
        <fullName evidence="17">Histone-lysine N-methyltransferase SETDB2</fullName>
        <ecNumber evidence="16">2.1.1.366</ecNumber>
    </recommendedName>
    <alternativeName>
        <fullName evidence="18">SET domain bifurcated 2</fullName>
    </alternativeName>
</protein>
<dbReference type="EC" id="2.1.1.366" evidence="16"/>
<dbReference type="InterPro" id="IPR013083">
    <property type="entry name" value="Znf_RING/FYVE/PHD"/>
</dbReference>
<evidence type="ECO:0000256" key="6">
    <source>
        <dbReference type="ARBA" id="ARBA00022618"/>
    </source>
</evidence>
<keyword evidence="15" id="KW-0131">Cell cycle</keyword>
<gene>
    <name evidence="27" type="primary">SETDB2</name>
</gene>
<dbReference type="Pfam" id="PF01429">
    <property type="entry name" value="MBD"/>
    <property type="match status" value="1"/>
</dbReference>
<dbReference type="Gene3D" id="3.30.890.10">
    <property type="entry name" value="Methyl-cpg-binding Protein 2, Chain A"/>
    <property type="match status" value="1"/>
</dbReference>
<dbReference type="InterPro" id="IPR001214">
    <property type="entry name" value="SET_dom"/>
</dbReference>
<proteinExistence type="predicted"/>
<dbReference type="PANTHER" id="PTHR46024:SF3">
    <property type="entry name" value="HISTONE-LYSINE N-METHYLTRANSFERASE SETDB2"/>
    <property type="match status" value="1"/>
</dbReference>
<comment type="catalytic activity">
    <reaction evidence="19">
        <text>N(6),N(6)-dimethyl-L-lysyl(9)-[histone H3] + S-adenosyl-L-methionine = N(6),N(6),N(6)-trimethyl-L-lysyl(9)-[histone H3] + S-adenosyl-L-homocysteine + H(+)</text>
        <dbReference type="Rhea" id="RHEA:60288"/>
        <dbReference type="Rhea" id="RHEA-COMP:15538"/>
        <dbReference type="Rhea" id="RHEA-COMP:15541"/>
        <dbReference type="ChEBI" id="CHEBI:15378"/>
        <dbReference type="ChEBI" id="CHEBI:57856"/>
        <dbReference type="ChEBI" id="CHEBI:59789"/>
        <dbReference type="ChEBI" id="CHEBI:61961"/>
        <dbReference type="ChEBI" id="CHEBI:61976"/>
        <dbReference type="EC" id="2.1.1.366"/>
    </reaction>
</comment>
<dbReference type="Gene3D" id="3.30.40.10">
    <property type="entry name" value="Zinc/RING finger domain, C3HC4 (zinc finger)"/>
    <property type="match status" value="1"/>
</dbReference>
<name>A0ABM4L1F9_EQUPR</name>
<evidence type="ECO:0000256" key="21">
    <source>
        <dbReference type="SAM" id="MobiDB-lite"/>
    </source>
</evidence>
<evidence type="ECO:0000256" key="5">
    <source>
        <dbReference type="ARBA" id="ARBA00022603"/>
    </source>
</evidence>